<name>A0ABY9QMP4_9PSED</name>
<keyword evidence="4" id="KW-1185">Reference proteome</keyword>
<evidence type="ECO:0000313" key="4">
    <source>
        <dbReference type="Proteomes" id="UP001183127"/>
    </source>
</evidence>
<dbReference type="RefSeq" id="WP_011532305.1">
    <property type="nucleotide sequence ID" value="NZ_CP132921.1"/>
</dbReference>
<organism evidence="3 4">
    <name type="scientific">Pseudomonas entomophila</name>
    <dbReference type="NCBI Taxonomy" id="312306"/>
    <lineage>
        <taxon>Bacteria</taxon>
        <taxon>Pseudomonadati</taxon>
        <taxon>Pseudomonadota</taxon>
        <taxon>Gammaproteobacteria</taxon>
        <taxon>Pseudomonadales</taxon>
        <taxon>Pseudomonadaceae</taxon>
        <taxon>Pseudomonas</taxon>
    </lineage>
</organism>
<dbReference type="Gene3D" id="3.20.20.70">
    <property type="entry name" value="Aldolase class I"/>
    <property type="match status" value="1"/>
</dbReference>
<gene>
    <name evidence="3" type="ORF">RAH46_23680</name>
</gene>
<evidence type="ECO:0000259" key="2">
    <source>
        <dbReference type="PROSITE" id="PS50991"/>
    </source>
</evidence>
<dbReference type="PROSITE" id="PS50991">
    <property type="entry name" value="PYR_CT"/>
    <property type="match status" value="1"/>
</dbReference>
<dbReference type="InterPro" id="IPR013785">
    <property type="entry name" value="Aldolase_TIM"/>
</dbReference>
<sequence>MTGQTQSFVLMDCTFRDGGFQTDWRFSDAMVGRYFGMCQATGVDIVEMGYLNLDPAAGVSHLGSFKALPESLSDVQRQQVDLGPMRAAVMIDAWRILDQPAQAAAEVIMAAIRRSPFPIAILRIAAMSSQLAGSLALAKALAGQELAVMINLMQAAELTPEQLAQDLPALAVEPVTALYFADSFGRMLPEQVHRLFSRARELTPLPLGFHAHDNYGLAVANTQAALDAGARHADGTFAGIGRGAGNAPTETLGLLKSGTREMAECEAFLAEHIEPLRLTANWGYSPTYRSQARHNVHPTYAQRLFEGTPLTGLERIDILGKIAGHAGAHKFDAGILSHYR</sequence>
<dbReference type="InterPro" id="IPR050073">
    <property type="entry name" value="2-IPM_HCS-like"/>
</dbReference>
<reference evidence="3 4" key="1">
    <citation type="submission" date="2023-08" db="EMBL/GenBank/DDBJ databases">
        <title>Complete Genome Sequence of Pseudomonas entomophila TVIN A01.</title>
        <authorList>
            <person name="Shelke T."/>
            <person name="Mahar N.S."/>
            <person name="Gupta I."/>
            <person name="Gupta V."/>
        </authorList>
    </citation>
    <scope>NUCLEOTIDE SEQUENCE [LARGE SCALE GENOMIC DNA]</scope>
    <source>
        <strain evidence="3 4">TVIN-A01</strain>
    </source>
</reference>
<dbReference type="PANTHER" id="PTHR10277">
    <property type="entry name" value="HOMOCITRATE SYNTHASE-RELATED"/>
    <property type="match status" value="1"/>
</dbReference>
<dbReference type="InterPro" id="IPR000891">
    <property type="entry name" value="PYR_CT"/>
</dbReference>
<dbReference type="EMBL" id="CP132921">
    <property type="protein sequence ID" value="WMW05291.1"/>
    <property type="molecule type" value="Genomic_DNA"/>
</dbReference>
<feature type="domain" description="Pyruvate carboxyltransferase" evidence="2">
    <location>
        <begin position="8"/>
        <end position="279"/>
    </location>
</feature>
<dbReference type="GeneID" id="32804271"/>
<protein>
    <submittedName>
        <fullName evidence="3">Homocitrate synthase</fullName>
    </submittedName>
</protein>
<proteinExistence type="predicted"/>
<evidence type="ECO:0000256" key="1">
    <source>
        <dbReference type="ARBA" id="ARBA00023211"/>
    </source>
</evidence>
<evidence type="ECO:0000313" key="3">
    <source>
        <dbReference type="EMBL" id="WMW05291.1"/>
    </source>
</evidence>
<dbReference type="SUPFAM" id="SSF51569">
    <property type="entry name" value="Aldolase"/>
    <property type="match status" value="1"/>
</dbReference>
<accession>A0ABY9QMP4</accession>
<dbReference type="PANTHER" id="PTHR10277:SF9">
    <property type="entry name" value="2-ISOPROPYLMALATE SYNTHASE 1, CHLOROPLASTIC-RELATED"/>
    <property type="match status" value="1"/>
</dbReference>
<dbReference type="Pfam" id="PF00682">
    <property type="entry name" value="HMGL-like"/>
    <property type="match status" value="1"/>
</dbReference>
<keyword evidence="1" id="KW-0464">Manganese</keyword>
<dbReference type="Proteomes" id="UP001183127">
    <property type="component" value="Chromosome"/>
</dbReference>